<feature type="compositionally biased region" description="Polar residues" evidence="1">
    <location>
        <begin position="120"/>
        <end position="146"/>
    </location>
</feature>
<dbReference type="Proteomes" id="UP000549250">
    <property type="component" value="Unassembled WGS sequence"/>
</dbReference>
<reference evidence="2 3" key="1">
    <citation type="submission" date="2020-08" db="EMBL/GenBank/DDBJ databases">
        <title>Genomic Encyclopedia of Type Strains, Phase III (KMG-III): the genomes of soil and plant-associated and newly described type strains.</title>
        <authorList>
            <person name="Whitman W."/>
        </authorList>
    </citation>
    <scope>NUCLEOTIDE SEQUENCE [LARGE SCALE GENOMIC DNA]</scope>
    <source>
        <strain evidence="2 3">CECT 4462</strain>
    </source>
</reference>
<proteinExistence type="predicted"/>
<dbReference type="AlphaFoldDB" id="A0A839T731"/>
<evidence type="ECO:0000313" key="3">
    <source>
        <dbReference type="Proteomes" id="UP000549250"/>
    </source>
</evidence>
<sequence length="164" mass="17191">MSDSFFAAISQAVNGTDRRIHIDLQGLADGRIKVLLSADLGPTPDTASNTEVQLRAALAKPLLVSGTPAEVEAALSERVCTHTAALNEGTRLLDEIRVLGSQALADAKKARDPKPKALATQNDATNSNNKEANLPSVQPEQASSTDAAEKPTASAVYDDLGINF</sequence>
<evidence type="ECO:0000256" key="1">
    <source>
        <dbReference type="SAM" id="MobiDB-lite"/>
    </source>
</evidence>
<dbReference type="RefSeq" id="WP_183168123.1">
    <property type="nucleotide sequence ID" value="NZ_JACHXI010000031.1"/>
</dbReference>
<name>A0A839T731_AZOMA</name>
<comment type="caution">
    <text evidence="2">The sequence shown here is derived from an EMBL/GenBank/DDBJ whole genome shotgun (WGS) entry which is preliminary data.</text>
</comment>
<accession>A0A839T731</accession>
<keyword evidence="3" id="KW-1185">Reference proteome</keyword>
<feature type="compositionally biased region" description="Basic and acidic residues" evidence="1">
    <location>
        <begin position="106"/>
        <end position="115"/>
    </location>
</feature>
<gene>
    <name evidence="2" type="ORF">FHR87_003698</name>
</gene>
<dbReference type="EMBL" id="JACHXI010000031">
    <property type="protein sequence ID" value="MBB3105262.1"/>
    <property type="molecule type" value="Genomic_DNA"/>
</dbReference>
<protein>
    <submittedName>
        <fullName evidence="2">PRTRC genetic system protein E</fullName>
    </submittedName>
</protein>
<feature type="region of interest" description="Disordered" evidence="1">
    <location>
        <begin position="105"/>
        <end position="164"/>
    </location>
</feature>
<evidence type="ECO:0000313" key="2">
    <source>
        <dbReference type="EMBL" id="MBB3105262.1"/>
    </source>
</evidence>
<organism evidence="2 3">
    <name type="scientific">Azomonas macrocytogenes</name>
    <name type="common">Azotobacter macrocytogenes</name>
    <dbReference type="NCBI Taxonomy" id="69962"/>
    <lineage>
        <taxon>Bacteria</taxon>
        <taxon>Pseudomonadati</taxon>
        <taxon>Pseudomonadota</taxon>
        <taxon>Gammaproteobacteria</taxon>
        <taxon>Pseudomonadales</taxon>
        <taxon>Pseudomonadaceae</taxon>
        <taxon>Azomonas</taxon>
    </lineage>
</organism>